<dbReference type="AlphaFoldDB" id="A0A165RPW3"/>
<dbReference type="SUPFAM" id="SSF48371">
    <property type="entry name" value="ARM repeat"/>
    <property type="match status" value="1"/>
</dbReference>
<name>A0A165RPW3_9AGAM</name>
<keyword evidence="2" id="KW-1185">Reference proteome</keyword>
<dbReference type="OrthoDB" id="1104827at2759"/>
<organism evidence="1 2">
    <name type="scientific">Neolentinus lepideus HHB14362 ss-1</name>
    <dbReference type="NCBI Taxonomy" id="1314782"/>
    <lineage>
        <taxon>Eukaryota</taxon>
        <taxon>Fungi</taxon>
        <taxon>Dikarya</taxon>
        <taxon>Basidiomycota</taxon>
        <taxon>Agaricomycotina</taxon>
        <taxon>Agaricomycetes</taxon>
        <taxon>Gloeophyllales</taxon>
        <taxon>Gloeophyllaceae</taxon>
        <taxon>Neolentinus</taxon>
    </lineage>
</organism>
<proteinExistence type="predicted"/>
<reference evidence="1 2" key="1">
    <citation type="journal article" date="2016" name="Mol. Biol. Evol.">
        <title>Comparative Genomics of Early-Diverging Mushroom-Forming Fungi Provides Insights into the Origins of Lignocellulose Decay Capabilities.</title>
        <authorList>
            <person name="Nagy L.G."/>
            <person name="Riley R."/>
            <person name="Tritt A."/>
            <person name="Adam C."/>
            <person name="Daum C."/>
            <person name="Floudas D."/>
            <person name="Sun H."/>
            <person name="Yadav J.S."/>
            <person name="Pangilinan J."/>
            <person name="Larsson K.H."/>
            <person name="Matsuura K."/>
            <person name="Barry K."/>
            <person name="Labutti K."/>
            <person name="Kuo R."/>
            <person name="Ohm R.A."/>
            <person name="Bhattacharya S.S."/>
            <person name="Shirouzu T."/>
            <person name="Yoshinaga Y."/>
            <person name="Martin F.M."/>
            <person name="Grigoriev I.V."/>
            <person name="Hibbett D.S."/>
        </authorList>
    </citation>
    <scope>NUCLEOTIDE SEQUENCE [LARGE SCALE GENOMIC DNA]</scope>
    <source>
        <strain evidence="1 2">HHB14362 ss-1</strain>
    </source>
</reference>
<dbReference type="STRING" id="1314782.A0A165RPW3"/>
<evidence type="ECO:0000313" key="1">
    <source>
        <dbReference type="EMBL" id="KZT24114.1"/>
    </source>
</evidence>
<dbReference type="InterPro" id="IPR016024">
    <property type="entry name" value="ARM-type_fold"/>
</dbReference>
<protein>
    <submittedName>
        <fullName evidence="1">Uncharacterized protein</fullName>
    </submittedName>
</protein>
<dbReference type="Gene3D" id="1.25.10.10">
    <property type="entry name" value="Leucine-rich Repeat Variant"/>
    <property type="match status" value="1"/>
</dbReference>
<dbReference type="Proteomes" id="UP000076761">
    <property type="component" value="Unassembled WGS sequence"/>
</dbReference>
<dbReference type="InParanoid" id="A0A165RPW3"/>
<dbReference type="EMBL" id="KV425580">
    <property type="protein sequence ID" value="KZT24114.1"/>
    <property type="molecule type" value="Genomic_DNA"/>
</dbReference>
<sequence>MPRNHDGVKEEIDNHIDVLFDNILQDRSWDGPSTVPDDNEQFSLARGWQHRPHTAPQSITGEQGDLLARLRSHSWFMPSWLEQLIKLRRRKGVERNNVELDMEYETVGRVKQTFKNSVDDDIRLLGLRQSERTAIHQIVAGLKSPRAVTRKITTEILAFLVYYRKGEAHGTVLGALVELSKANNDDATPHAYWLKY</sequence>
<gene>
    <name evidence="1" type="ORF">NEOLEDRAFT_1170383</name>
</gene>
<dbReference type="InterPro" id="IPR011989">
    <property type="entry name" value="ARM-like"/>
</dbReference>
<evidence type="ECO:0000313" key="2">
    <source>
        <dbReference type="Proteomes" id="UP000076761"/>
    </source>
</evidence>
<accession>A0A165RPW3</accession>